<dbReference type="Pfam" id="PF13095">
    <property type="entry name" value="FTA2"/>
    <property type="match status" value="1"/>
</dbReference>
<keyword evidence="2" id="KW-1185">Reference proteome</keyword>
<sequence>MPKKQRPLSIPKELPPCDGPKLNLFEHHDCEIEWIERIGWEDGVTSNEGYVFRVKINNVEYALKVFKFHNPIGTKWSWGMWIGYDVPLQTVAYYKDPFYNECRAYGRIRRPLRGKRKLSDVAVPCHGFLYLSDRDQQYLDDNGYELWSSIIDPSYQEKTIEGFRYRAIVKDLASSDPGITGDNLGKVFNRIVAMNQHKIVNCDIRLDNFRDGKIVDFGNSFTSPHIIMDSLRAADIDFHRAWDRKLTIARKLVTLLEPFKAKLVHNHLLIDPAGAILPRSSADYQPLRCAIRAAVFDALAVSRDTFDSVFVFTDFQSDDEIGSAVMGEYRAMAARRGCTFVPITLTCSKEENLRRLVSSERSVHGKLTDAELVARLRDNAVTHQSPADPFQLELDLTELDADAAARMVHQHILEVCVELGME</sequence>
<dbReference type="EMBL" id="CABFNQ020000762">
    <property type="protein sequence ID" value="CAH0039530.1"/>
    <property type="molecule type" value="Genomic_DNA"/>
</dbReference>
<dbReference type="Gene3D" id="3.40.50.300">
    <property type="entry name" value="P-loop containing nucleotide triphosphate hydrolases"/>
    <property type="match status" value="1"/>
</dbReference>
<comment type="caution">
    <text evidence="1">The sequence shown here is derived from an EMBL/GenBank/DDBJ whole genome shotgun (WGS) entry which is preliminary data.</text>
</comment>
<proteinExistence type="predicted"/>
<dbReference type="OrthoDB" id="5426988at2759"/>
<organism evidence="1 2">
    <name type="scientific">Clonostachys rhizophaga</name>
    <dbReference type="NCBI Taxonomy" id="160324"/>
    <lineage>
        <taxon>Eukaryota</taxon>
        <taxon>Fungi</taxon>
        <taxon>Dikarya</taxon>
        <taxon>Ascomycota</taxon>
        <taxon>Pezizomycotina</taxon>
        <taxon>Sordariomycetes</taxon>
        <taxon>Hypocreomycetidae</taxon>
        <taxon>Hypocreales</taxon>
        <taxon>Bionectriaceae</taxon>
        <taxon>Clonostachys</taxon>
    </lineage>
</organism>
<dbReference type="InterPro" id="IPR027417">
    <property type="entry name" value="P-loop_NTPase"/>
</dbReference>
<accession>A0A9N9YT84</accession>
<dbReference type="AlphaFoldDB" id="A0A9N9YT84"/>
<evidence type="ECO:0000313" key="2">
    <source>
        <dbReference type="Proteomes" id="UP000696573"/>
    </source>
</evidence>
<protein>
    <submittedName>
        <fullName evidence="1">Uncharacterized protein</fullName>
    </submittedName>
</protein>
<dbReference type="Proteomes" id="UP000696573">
    <property type="component" value="Unassembled WGS sequence"/>
</dbReference>
<name>A0A9N9YT84_9HYPO</name>
<gene>
    <name evidence="1" type="ORF">CRHIZ90672A_00005683</name>
</gene>
<evidence type="ECO:0000313" key="1">
    <source>
        <dbReference type="EMBL" id="CAH0039530.1"/>
    </source>
</evidence>
<reference evidence="1" key="1">
    <citation type="submission" date="2021-10" db="EMBL/GenBank/DDBJ databases">
        <authorList>
            <person name="Piombo E."/>
        </authorList>
    </citation>
    <scope>NUCLEOTIDE SEQUENCE</scope>
</reference>
<dbReference type="InterPro" id="IPR025213">
    <property type="entry name" value="Sim4_Fta2"/>
</dbReference>